<feature type="domain" description="Acyl-CoA thioesterase-like C-terminal" evidence="6">
    <location>
        <begin position="234"/>
        <end position="345"/>
    </location>
</feature>
<keyword evidence="4" id="KW-0443">Lipid metabolism</keyword>
<dbReference type="SUPFAM" id="SSF54637">
    <property type="entry name" value="Thioesterase/thiol ester dehydrase-isomerase"/>
    <property type="match status" value="2"/>
</dbReference>
<dbReference type="InterPro" id="IPR042171">
    <property type="entry name" value="Acyl-CoA_hotdog"/>
</dbReference>
<keyword evidence="3" id="KW-0378">Hydrolase</keyword>
<dbReference type="InterPro" id="IPR003703">
    <property type="entry name" value="Acyl_CoA_thio"/>
</dbReference>
<comment type="caution">
    <text evidence="7">The sequence shown here is derived from an EMBL/GenBank/DDBJ whole genome shotgun (WGS) entry which is preliminary data.</text>
</comment>
<dbReference type="GO" id="GO:0005782">
    <property type="term" value="C:peroxisomal matrix"/>
    <property type="evidence" value="ECO:0007669"/>
    <property type="project" value="UniProtKB-SubCell"/>
</dbReference>
<dbReference type="Pfam" id="PF20789">
    <property type="entry name" value="4HBT_3C"/>
    <property type="match status" value="1"/>
</dbReference>
<sequence length="354" mass="40211">MRSSLVSSVTKFLIADYAISFRHCSICKRVVAAPQEASTSMADYEDRAKRFFVFEQVEPDVFRTSNLGTLRQGSAKAAYGGLIFAQALAAAENTVEEKLKPHAMHSFFILNVDTSIPVQYHVRRVRDGRSFCTRTVEAVQEGKIAFILQVSFHVLEPDSAVHQDVMPVVPSWKELKCMSDVIPWLRTEITEGRIKVKPAVERRIKYYESRANQKNGDLFQIRPTSIDRHIGLGEQSTSRTFYSWFRSVGDLGDCEKLHRYLVAYNTDATMAGSAFRPHYSNDFDPSMIFSLDHNVWMHKHLIRADQWMLFENTSTVAGRGRAFVTGKLWSEDGVLLLSCAQEIVIRSRGTVSRI</sequence>
<dbReference type="PANTHER" id="PTHR11066">
    <property type="entry name" value="ACYL-COA THIOESTERASE"/>
    <property type="match status" value="1"/>
</dbReference>
<comment type="subunit">
    <text evidence="2">Homotetramer.</text>
</comment>
<dbReference type="PANTHER" id="PTHR11066:SF34">
    <property type="entry name" value="ACYL-COENZYME A THIOESTERASE 8"/>
    <property type="match status" value="1"/>
</dbReference>
<evidence type="ECO:0000313" key="7">
    <source>
        <dbReference type="EMBL" id="EYC41692.1"/>
    </source>
</evidence>
<evidence type="ECO:0000259" key="6">
    <source>
        <dbReference type="Pfam" id="PF20789"/>
    </source>
</evidence>
<accession>A0A016WQZ0</accession>
<dbReference type="EMBL" id="JARK01000159">
    <property type="protein sequence ID" value="EYC41692.1"/>
    <property type="molecule type" value="Genomic_DNA"/>
</dbReference>
<dbReference type="InterPro" id="IPR049450">
    <property type="entry name" value="ACOT8-like_C"/>
</dbReference>
<dbReference type="AlphaFoldDB" id="A0A016WQZ0"/>
<evidence type="ECO:0000256" key="3">
    <source>
        <dbReference type="ARBA" id="ARBA00022801"/>
    </source>
</evidence>
<organism evidence="7 8">
    <name type="scientific">Ancylostoma ceylanicum</name>
    <dbReference type="NCBI Taxonomy" id="53326"/>
    <lineage>
        <taxon>Eukaryota</taxon>
        <taxon>Metazoa</taxon>
        <taxon>Ecdysozoa</taxon>
        <taxon>Nematoda</taxon>
        <taxon>Chromadorea</taxon>
        <taxon>Rhabditida</taxon>
        <taxon>Rhabditina</taxon>
        <taxon>Rhabditomorpha</taxon>
        <taxon>Strongyloidea</taxon>
        <taxon>Ancylostomatidae</taxon>
        <taxon>Ancylostomatinae</taxon>
        <taxon>Ancylostoma</taxon>
    </lineage>
</organism>
<gene>
    <name evidence="7" type="primary">Acey_s0559.g3444</name>
    <name evidence="7" type="ORF">Y032_0559g3444</name>
</gene>
<dbReference type="CDD" id="cd03445">
    <property type="entry name" value="Thioesterase_II_repeat2"/>
    <property type="match status" value="1"/>
</dbReference>
<dbReference type="OrthoDB" id="68328at2759"/>
<dbReference type="STRING" id="53326.A0A016WQZ0"/>
<protein>
    <submittedName>
        <fullName evidence="7">Uncharacterized protein</fullName>
    </submittedName>
</protein>
<comment type="similarity">
    <text evidence="1">Belongs to the C/M/P thioester hydrolase family.</text>
</comment>
<name>A0A016WQZ0_9BILA</name>
<evidence type="ECO:0000256" key="2">
    <source>
        <dbReference type="ARBA" id="ARBA00011881"/>
    </source>
</evidence>
<evidence type="ECO:0000313" key="8">
    <source>
        <dbReference type="Proteomes" id="UP000024635"/>
    </source>
</evidence>
<dbReference type="FunFam" id="2.40.160.210:FF:000001">
    <property type="entry name" value="Acyl-CoA thioesterase II"/>
    <property type="match status" value="1"/>
</dbReference>
<dbReference type="GO" id="GO:0006637">
    <property type="term" value="P:acyl-CoA metabolic process"/>
    <property type="evidence" value="ECO:0007669"/>
    <property type="project" value="InterPro"/>
</dbReference>
<dbReference type="Gene3D" id="2.40.160.210">
    <property type="entry name" value="Acyl-CoA thioesterase, double hotdog domain"/>
    <property type="match status" value="1"/>
</dbReference>
<evidence type="ECO:0000259" key="5">
    <source>
        <dbReference type="Pfam" id="PF13622"/>
    </source>
</evidence>
<keyword evidence="8" id="KW-1185">Reference proteome</keyword>
<evidence type="ECO:0000256" key="4">
    <source>
        <dbReference type="ARBA" id="ARBA00023098"/>
    </source>
</evidence>
<dbReference type="GO" id="GO:0009062">
    <property type="term" value="P:fatty acid catabolic process"/>
    <property type="evidence" value="ECO:0007669"/>
    <property type="project" value="TreeGrafter"/>
</dbReference>
<dbReference type="InterPro" id="IPR049449">
    <property type="entry name" value="TesB_ACOT8-like_N"/>
</dbReference>
<feature type="domain" description="Acyl-CoA thioesterase-like N-terminal HotDog" evidence="5">
    <location>
        <begin position="75"/>
        <end position="153"/>
    </location>
</feature>
<dbReference type="Pfam" id="PF13622">
    <property type="entry name" value="4HBT_3"/>
    <property type="match status" value="1"/>
</dbReference>
<dbReference type="InterPro" id="IPR029069">
    <property type="entry name" value="HotDog_dom_sf"/>
</dbReference>
<evidence type="ECO:0000256" key="1">
    <source>
        <dbReference type="ARBA" id="ARBA00006538"/>
    </source>
</evidence>
<proteinExistence type="inferred from homology"/>
<dbReference type="Proteomes" id="UP000024635">
    <property type="component" value="Unassembled WGS sequence"/>
</dbReference>
<dbReference type="CDD" id="cd03444">
    <property type="entry name" value="Thioesterase_II_repeat1"/>
    <property type="match status" value="1"/>
</dbReference>
<reference evidence="8" key="1">
    <citation type="journal article" date="2015" name="Nat. Genet.">
        <title>The genome and transcriptome of the zoonotic hookworm Ancylostoma ceylanicum identify infection-specific gene families.</title>
        <authorList>
            <person name="Schwarz E.M."/>
            <person name="Hu Y."/>
            <person name="Antoshechkin I."/>
            <person name="Miller M.M."/>
            <person name="Sternberg P.W."/>
            <person name="Aroian R.V."/>
        </authorList>
    </citation>
    <scope>NUCLEOTIDE SEQUENCE</scope>
    <source>
        <strain evidence="8">HY135</strain>
    </source>
</reference>
<dbReference type="GO" id="GO:0047617">
    <property type="term" value="F:fatty acyl-CoA hydrolase activity"/>
    <property type="evidence" value="ECO:0007669"/>
    <property type="project" value="InterPro"/>
</dbReference>